<dbReference type="Pfam" id="PF10350">
    <property type="entry name" value="DUF2428"/>
    <property type="match status" value="1"/>
</dbReference>
<evidence type="ECO:0000259" key="3">
    <source>
        <dbReference type="Pfam" id="PF10350"/>
    </source>
</evidence>
<sequence length="1598" mass="177865">MDVISQALGTDVPLSISVLSDLGKGTLRKAFCNTSGALDASQVLALWEKLISTVQSPQVTYKHITSASNALCVFLNGGAESSNPQIRTFIFSDQTWFEAFQCAHRTFNDGKTKPAFQIMETLCDMIQRMPHGETATDILTKAVHPLIRIVLLSSPRSELKKACLMLTYLLRRTPILDHIASLAGRCTEEYHSAWMQRLSEHNLSLSDVSNVGNDSITALLLALILAMIDLDTRTSALKLYSALRSTFETAQNPSLQNLAEISVKVFLERNHATLGDFAENVLPIIIGNKERFLNFIKPYAFSCYEGESKMVLFLSLLKVGRLKNMLAGTGTYIVFIPQLEDECMLTLIQCIDVLEIFNSALSTTSSDTYCERDEYYWFKGTLAVASSEVRILAYGLLTSSPAANGIFPAGALKCIYSGLKYLHDDADAHERSEILSITRRLLKTLQTSSSSLRKTMISPARSEETVNIPAQYRSFSTRFYNFLKHELRSGISYQRHILSLQSLRYFIDLTVEPDIFEEDAELVTSLGCLVLDPFDDVRSTAASLLQYLAVKRPSLVARTINHRFVYDAELLAIRTVRADHADGMGRLWALWDLSCNEKSACIQDRHNTADGTELSRLISQLEQLTSDSKNVRPGSEVAIHGSLLAINYRLRDLKSQGRHHPMFDARSILNLCLQVWNQVRAYLCVDSPEMELEDEDGKGGPKDILAYSWRALRDSSLVLQSLILAAQPNLALYSSLGDICMDQLTSLRHRGAFSTVAQTFNLCCEKVHAAPEVAMRGLGQRWFAIALNEIDQQSNRLTRRSAGLPAMITGLLSPIDHSFFSSAISDLVDIAQRPCAASLDALGEARLPQVHALNCLKEIMTNSRFSAVVIQFLARILELAATCLSSKVWAIRNCGLMLLRACINRLDLTPTSEAIPSSAQRLDKDSHETPLTIALRLLQSAEHFGDISTRPDTATERVFAALDLLGHTHPGAANEEEVAKAITRELSHSNWAVRDHAAFLLATRLSSTDPLSAITKLTEEVETSGWKSQNQAHGALLCCRYIMTAAKGPTSESELSSIVEVLIDSFAKWPATWNPDSLYVGAALLDLLNDAAASVFVNGWDCRIVVDRSLLQPALPTQRSNSRHGAYFVQRALVHKTYCHLSRTISSTTQAREESSLISELVVQSDALSFLLETLREKHCHRPRPSLVVFLIRLIHDSCDDLLPQPDVLVQAFICLTECLKHVEDVPTEMLRTLSGKIELSQLLSSRELRNATLKLEAHVLGVDLSVHELDIRTEQRTIRWLRALEYASMDSMDFPTRLSAATALSTFSEYLKVSEASGKMYKIRLRLLLILYDLLNDDDDDVRFEAVQAARKLGLHEAQRWGNLGLCALAARQILLETLCQQYGKTRDLVESAIIRLLQIGLNENDAFYHRVLTILSERSVASQLQLICRGKNDLFAEERQNLYIDDICEIKSWTDILHRTSLHLLTSEQSRAAVEWTLAGLDQVLHVLQVDWEVKSSLQSVDEGREEDHHILCRGSGSNLAIIHPLGPSYDHEILVVLLPVVSLAGVLLRNGHTIVCEKLQQIKSLCLGSQANEILACAVNHALAEKMNENSESGT</sequence>
<dbReference type="RefSeq" id="XP_013272960.1">
    <property type="nucleotide sequence ID" value="XM_013417506.1"/>
</dbReference>
<dbReference type="Pfam" id="PF25151">
    <property type="entry name" value="TPR_Trm732_C"/>
    <property type="match status" value="1"/>
</dbReference>
<dbReference type="InterPro" id="IPR051954">
    <property type="entry name" value="tRNA_methyltransferase_THADA"/>
</dbReference>
<dbReference type="OrthoDB" id="289314at2759"/>
<dbReference type="InterPro" id="IPR056843">
    <property type="entry name" value="THADA-like_TPR"/>
</dbReference>
<dbReference type="GeneID" id="25291867"/>
<dbReference type="Pfam" id="PF25150">
    <property type="entry name" value="TPR_Trm732"/>
    <property type="match status" value="1"/>
</dbReference>
<keyword evidence="7" id="KW-1185">Reference proteome</keyword>
<evidence type="ECO:0000256" key="1">
    <source>
        <dbReference type="ARBA" id="ARBA00010409"/>
    </source>
</evidence>
<dbReference type="HOGENOM" id="CLU_001011_1_1_1"/>
<accession>A0A0D2IJC0</accession>
<evidence type="ECO:0000313" key="6">
    <source>
        <dbReference type="EMBL" id="KIX05824.1"/>
    </source>
</evidence>
<gene>
    <name evidence="6" type="ORF">Z518_03796</name>
</gene>
<evidence type="ECO:0000313" key="7">
    <source>
        <dbReference type="Proteomes" id="UP000053617"/>
    </source>
</evidence>
<feature type="domain" description="tRNA (32-2'-O)-methyltransferase regulator THADA-like C-terminal TPR repeats region" evidence="5">
    <location>
        <begin position="892"/>
        <end position="1041"/>
    </location>
</feature>
<feature type="domain" description="tRNA (32-2'-O)-methyltransferase regulator THADA-like TPR repeats region" evidence="4">
    <location>
        <begin position="376"/>
        <end position="518"/>
    </location>
</feature>
<dbReference type="InterPro" id="IPR016024">
    <property type="entry name" value="ARM-type_fold"/>
</dbReference>
<dbReference type="PANTHER" id="PTHR14387:SF0">
    <property type="entry name" value="DUF2428 DOMAIN-CONTAINING PROTEIN"/>
    <property type="match status" value="1"/>
</dbReference>
<dbReference type="InterPro" id="IPR056842">
    <property type="entry name" value="THADA-like_TPR_C"/>
</dbReference>
<name>A0A0D2IJC0_9EURO</name>
<protein>
    <submittedName>
        <fullName evidence="6">Rhinocladiella mackenziei CBS 650.93 unplaced genomic scaffold supercont1.3, whole genome shotgun sequence</fullName>
    </submittedName>
</protein>
<evidence type="ECO:0000259" key="4">
    <source>
        <dbReference type="Pfam" id="PF25150"/>
    </source>
</evidence>
<keyword evidence="2" id="KW-0819">tRNA processing</keyword>
<reference evidence="6 7" key="1">
    <citation type="submission" date="2015-01" db="EMBL/GenBank/DDBJ databases">
        <title>The Genome Sequence of Rhinocladiella mackenzie CBS 650.93.</title>
        <authorList>
            <consortium name="The Broad Institute Genomics Platform"/>
            <person name="Cuomo C."/>
            <person name="de Hoog S."/>
            <person name="Gorbushina A."/>
            <person name="Stielow B."/>
            <person name="Teixiera M."/>
            <person name="Abouelleil A."/>
            <person name="Chapman S.B."/>
            <person name="Priest M."/>
            <person name="Young S.K."/>
            <person name="Wortman J."/>
            <person name="Nusbaum C."/>
            <person name="Birren B."/>
        </authorList>
    </citation>
    <scope>NUCLEOTIDE SEQUENCE [LARGE SCALE GENOMIC DNA]</scope>
    <source>
        <strain evidence="6 7">CBS 650.93</strain>
    </source>
</reference>
<dbReference type="Pfam" id="PF26523">
    <property type="entry name" value="Trm732_C"/>
    <property type="match status" value="1"/>
</dbReference>
<feature type="domain" description="DUF2428" evidence="3">
    <location>
        <begin position="667"/>
        <end position="890"/>
    </location>
</feature>
<dbReference type="SUPFAM" id="SSF48371">
    <property type="entry name" value="ARM repeat"/>
    <property type="match status" value="2"/>
</dbReference>
<dbReference type="InterPro" id="IPR019442">
    <property type="entry name" value="THADA/TRM732_DUF2428"/>
</dbReference>
<dbReference type="EMBL" id="KN847477">
    <property type="protein sequence ID" value="KIX05824.1"/>
    <property type="molecule type" value="Genomic_DNA"/>
</dbReference>
<proteinExistence type="inferred from homology"/>
<evidence type="ECO:0000259" key="5">
    <source>
        <dbReference type="Pfam" id="PF25151"/>
    </source>
</evidence>
<dbReference type="STRING" id="1442369.A0A0D2IJC0"/>
<dbReference type="VEuPathDB" id="FungiDB:Z518_03796"/>
<comment type="similarity">
    <text evidence="1">Belongs to the THADA family.</text>
</comment>
<evidence type="ECO:0000256" key="2">
    <source>
        <dbReference type="ARBA" id="ARBA00022694"/>
    </source>
</evidence>
<dbReference type="Proteomes" id="UP000053617">
    <property type="component" value="Unassembled WGS sequence"/>
</dbReference>
<organism evidence="6 7">
    <name type="scientific">Rhinocladiella mackenziei CBS 650.93</name>
    <dbReference type="NCBI Taxonomy" id="1442369"/>
    <lineage>
        <taxon>Eukaryota</taxon>
        <taxon>Fungi</taxon>
        <taxon>Dikarya</taxon>
        <taxon>Ascomycota</taxon>
        <taxon>Pezizomycotina</taxon>
        <taxon>Eurotiomycetes</taxon>
        <taxon>Chaetothyriomycetidae</taxon>
        <taxon>Chaetothyriales</taxon>
        <taxon>Herpotrichiellaceae</taxon>
        <taxon>Rhinocladiella</taxon>
    </lineage>
</organism>
<dbReference type="GO" id="GO:0005829">
    <property type="term" value="C:cytosol"/>
    <property type="evidence" value="ECO:0007669"/>
    <property type="project" value="TreeGrafter"/>
</dbReference>
<dbReference type="PANTHER" id="PTHR14387">
    <property type="entry name" value="THADA/DEATH RECEPTOR INTERACTING PROTEIN"/>
    <property type="match status" value="1"/>
</dbReference>
<dbReference type="GO" id="GO:0030488">
    <property type="term" value="P:tRNA methylation"/>
    <property type="evidence" value="ECO:0007669"/>
    <property type="project" value="TreeGrafter"/>
</dbReference>